<feature type="region of interest" description="Disordered" evidence="13">
    <location>
        <begin position="145"/>
        <end position="171"/>
    </location>
</feature>
<dbReference type="InterPro" id="IPR050897">
    <property type="entry name" value="SMAUG/VTS1_RNA-bind"/>
</dbReference>
<evidence type="ECO:0000256" key="4">
    <source>
        <dbReference type="ARBA" id="ARBA00022448"/>
    </source>
</evidence>
<keyword evidence="7" id="KW-0694">RNA-binding</keyword>
<dbReference type="HOGENOM" id="CLU_017632_0_0_1"/>
<feature type="compositionally biased region" description="Polar residues" evidence="13">
    <location>
        <begin position="247"/>
        <end position="258"/>
    </location>
</feature>
<comment type="function">
    <text evidence="11">RNA-binding protein involved in post-transcriptional regulation through transcript degradation.</text>
</comment>
<comment type="caution">
    <text evidence="15">The sequence shown here is derived from an EMBL/GenBank/DDBJ whole genome shotgun (WGS) entry which is preliminary data.</text>
</comment>
<dbReference type="GO" id="GO:0005829">
    <property type="term" value="C:cytosol"/>
    <property type="evidence" value="ECO:0007669"/>
    <property type="project" value="UniProtKB-SubCell"/>
</dbReference>
<evidence type="ECO:0000256" key="6">
    <source>
        <dbReference type="ARBA" id="ARBA00022741"/>
    </source>
</evidence>
<accession>A0A093UZ94</accession>
<reference evidence="15" key="1">
    <citation type="journal article" date="2014" name="PLoS Genet.">
        <title>Signature Gene Expression Reveals Novel Clues to the Molecular Mechanisms of Dimorphic Transition in Penicillium marneffei.</title>
        <authorList>
            <person name="Yang E."/>
            <person name="Wang G."/>
            <person name="Cai J."/>
            <person name="Woo P.C."/>
            <person name="Lau S.K."/>
            <person name="Yuen K.-Y."/>
            <person name="Chow W.-N."/>
            <person name="Lin X."/>
        </authorList>
    </citation>
    <scope>NUCLEOTIDE SEQUENCE [LARGE SCALE GENOMIC DNA]</scope>
    <source>
        <strain evidence="15">PM1</strain>
    </source>
</reference>
<organism evidence="15">
    <name type="scientific">Talaromyces marneffei PM1</name>
    <dbReference type="NCBI Taxonomy" id="1077442"/>
    <lineage>
        <taxon>Eukaryota</taxon>
        <taxon>Fungi</taxon>
        <taxon>Dikarya</taxon>
        <taxon>Ascomycota</taxon>
        <taxon>Pezizomycotina</taxon>
        <taxon>Eurotiomycetes</taxon>
        <taxon>Eurotiomycetidae</taxon>
        <taxon>Eurotiales</taxon>
        <taxon>Trichocomaceae</taxon>
        <taxon>Talaromyces</taxon>
        <taxon>Talaromyces sect. Talaromyces</taxon>
    </lineage>
</organism>
<dbReference type="FunFam" id="1.10.150.50:FF:000033">
    <property type="entry name" value="Protein vts1, variant"/>
    <property type="match status" value="1"/>
</dbReference>
<keyword evidence="5" id="KW-0963">Cytoplasm</keyword>
<evidence type="ECO:0000256" key="12">
    <source>
        <dbReference type="ARBA" id="ARBA00073291"/>
    </source>
</evidence>
<keyword evidence="6" id="KW-0547">Nucleotide-binding</keyword>
<name>A0A093UZ94_TALMA</name>
<dbReference type="AlphaFoldDB" id="A0A093UZ94"/>
<proteinExistence type="inferred from homology"/>
<dbReference type="PANTHER" id="PTHR12515">
    <property type="entry name" value="STERILE ALPHA MOTIF DOMAIN CONTAINING PROTEIN 4-RELATED"/>
    <property type="match status" value="1"/>
</dbReference>
<sequence>MSGFPSPLSTRSIRPSSEVFFNQQSQGQGNADDALDQAAQQWIADIDQFETTLEEMAAATIDQDFKDELSAIEQWFRVLSEAERTAALYALLQQTTQVQIRFFIQVLQQMAKSHPMSGVLSPANFGEKDPMSNRLSDAMSKLNIADGSRNSLGRPPPSPGAKRNSGLDSSTINAMFPDAAAAIAKKKAEFTQQTGNAPASNRNSAVFGGDRSSLVAPTISAPDSNKPPSSPWAQRAPELQPPIARPKSSSGQLQQQPMEISHDPPLLSPYNIGNSSWASMTNTPMAPTFNTQQAGATQADMVANATAMKLAALSTVNNRIALDDARKYRRARSNDGHGKNFNAGHLSPGLGPSIPGANLVMVNDAGQVLNAQQIAALQAQQQAALAGRRSRPSSPGIALQGALGQVGFTSPQNNGFLAAYDPNNALLGNNLNSLGLAQFGMGSEGYLSDHSEVQRGRSPRGRRGSSKPPEDPTDPNLLKDIPAWLRSLRLHKYTDNLKDLKWTDLIELDDKGLEDRGVNALGARNKMLKVFEQVKEAKADGKLETSA</sequence>
<dbReference type="GO" id="GO:0000166">
    <property type="term" value="F:nucleotide binding"/>
    <property type="evidence" value="ECO:0007669"/>
    <property type="project" value="UniProtKB-KW"/>
</dbReference>
<dbReference type="CDD" id="cd09556">
    <property type="entry name" value="SAM_VTS1_fungal"/>
    <property type="match status" value="1"/>
</dbReference>
<dbReference type="Gene3D" id="1.10.150.50">
    <property type="entry name" value="Transcription Factor, Ets-1"/>
    <property type="match status" value="1"/>
</dbReference>
<evidence type="ECO:0000256" key="13">
    <source>
        <dbReference type="SAM" id="MobiDB-lite"/>
    </source>
</evidence>
<evidence type="ECO:0000256" key="1">
    <source>
        <dbReference type="ARBA" id="ARBA00004201"/>
    </source>
</evidence>
<dbReference type="PROSITE" id="PS50105">
    <property type="entry name" value="SAM_DOMAIN"/>
    <property type="match status" value="1"/>
</dbReference>
<dbReference type="SUPFAM" id="SSF47769">
    <property type="entry name" value="SAM/Pointed domain"/>
    <property type="match status" value="1"/>
</dbReference>
<comment type="subunit">
    <text evidence="9">Monomer. Binds to RNA.</text>
</comment>
<evidence type="ECO:0000256" key="2">
    <source>
        <dbReference type="ARBA" id="ARBA00004514"/>
    </source>
</evidence>
<feature type="compositionally biased region" description="Polar residues" evidence="13">
    <location>
        <begin position="192"/>
        <end position="204"/>
    </location>
</feature>
<dbReference type="SMART" id="SM00454">
    <property type="entry name" value="SAM"/>
    <property type="match status" value="1"/>
</dbReference>
<gene>
    <name evidence="15" type="ORF">GQ26_0380070</name>
</gene>
<evidence type="ECO:0000256" key="10">
    <source>
        <dbReference type="ARBA" id="ARBA00024136"/>
    </source>
</evidence>
<feature type="domain" description="SAM" evidence="14">
    <location>
        <begin position="479"/>
        <end position="537"/>
    </location>
</feature>
<evidence type="ECO:0000256" key="3">
    <source>
        <dbReference type="ARBA" id="ARBA00007325"/>
    </source>
</evidence>
<comment type="similarity">
    <text evidence="3">Belongs to the VTS1 family.</text>
</comment>
<evidence type="ECO:0000256" key="9">
    <source>
        <dbReference type="ARBA" id="ARBA00024046"/>
    </source>
</evidence>
<dbReference type="GO" id="GO:0015031">
    <property type="term" value="P:protein transport"/>
    <property type="evidence" value="ECO:0007669"/>
    <property type="project" value="UniProtKB-KW"/>
</dbReference>
<evidence type="ECO:0000256" key="7">
    <source>
        <dbReference type="ARBA" id="ARBA00022884"/>
    </source>
</evidence>
<protein>
    <recommendedName>
        <fullName evidence="10">RNA-binding protein VTS1</fullName>
    </recommendedName>
    <alternativeName>
        <fullName evidence="12">RNA-binding protein vts1</fullName>
    </alternativeName>
</protein>
<evidence type="ECO:0000256" key="8">
    <source>
        <dbReference type="ARBA" id="ARBA00022927"/>
    </source>
</evidence>
<dbReference type="eggNOG" id="KOG3791">
    <property type="taxonomic scope" value="Eukaryota"/>
</dbReference>
<dbReference type="GO" id="GO:0000932">
    <property type="term" value="C:P-body"/>
    <property type="evidence" value="ECO:0007669"/>
    <property type="project" value="UniProtKB-SubCell"/>
</dbReference>
<dbReference type="Pfam" id="PF07647">
    <property type="entry name" value="SAM_2"/>
    <property type="match status" value="1"/>
</dbReference>
<dbReference type="InterPro" id="IPR057327">
    <property type="entry name" value="Vts1_dom"/>
</dbReference>
<dbReference type="GO" id="GO:0000289">
    <property type="term" value="P:nuclear-transcribed mRNA poly(A) tail shortening"/>
    <property type="evidence" value="ECO:0007669"/>
    <property type="project" value="TreeGrafter"/>
</dbReference>
<comment type="subcellular location">
    <subcellularLocation>
        <location evidence="1">Cytoplasm</location>
        <location evidence="1">P-body</location>
    </subcellularLocation>
    <subcellularLocation>
        <location evidence="2">Cytoplasm</location>
        <location evidence="2">Cytosol</location>
    </subcellularLocation>
</comment>
<evidence type="ECO:0000259" key="14">
    <source>
        <dbReference type="PROSITE" id="PS50105"/>
    </source>
</evidence>
<dbReference type="EMBL" id="JPOX01000038">
    <property type="protein sequence ID" value="KFX43024.1"/>
    <property type="molecule type" value="Genomic_DNA"/>
</dbReference>
<dbReference type="GO" id="GO:0003729">
    <property type="term" value="F:mRNA binding"/>
    <property type="evidence" value="ECO:0007669"/>
    <property type="project" value="InterPro"/>
</dbReference>
<keyword evidence="8" id="KW-0653">Protein transport</keyword>
<feature type="region of interest" description="Disordered" evidence="13">
    <location>
        <begin position="447"/>
        <end position="478"/>
    </location>
</feature>
<keyword evidence="4" id="KW-0813">Transport</keyword>
<evidence type="ECO:0000256" key="5">
    <source>
        <dbReference type="ARBA" id="ARBA00022490"/>
    </source>
</evidence>
<evidence type="ECO:0000256" key="11">
    <source>
        <dbReference type="ARBA" id="ARBA00054767"/>
    </source>
</evidence>
<dbReference type="InterPro" id="IPR001660">
    <property type="entry name" value="SAM"/>
</dbReference>
<dbReference type="PANTHER" id="PTHR12515:SF5">
    <property type="entry name" value="PROTEIN SMAUG"/>
    <property type="match status" value="1"/>
</dbReference>
<dbReference type="Pfam" id="PF25479">
    <property type="entry name" value="Vts1"/>
    <property type="match status" value="1"/>
</dbReference>
<evidence type="ECO:0000313" key="15">
    <source>
        <dbReference type="EMBL" id="KFX43024.1"/>
    </source>
</evidence>
<feature type="region of interest" description="Disordered" evidence="13">
    <location>
        <begin position="192"/>
        <end position="265"/>
    </location>
</feature>
<dbReference type="InterPro" id="IPR013761">
    <property type="entry name" value="SAM/pointed_sf"/>
</dbReference>
<dbReference type="InterPro" id="IPR037635">
    <property type="entry name" value="VTS1_SAM"/>
</dbReference>